<dbReference type="Pfam" id="PF03372">
    <property type="entry name" value="Exo_endo_phos"/>
    <property type="match status" value="1"/>
</dbReference>
<name>A0A4U5R2N2_POPAL</name>
<dbReference type="Gene3D" id="3.60.10.10">
    <property type="entry name" value="Endonuclease/exonuclease/phosphatase"/>
    <property type="match status" value="1"/>
</dbReference>
<dbReference type="InterPro" id="IPR043502">
    <property type="entry name" value="DNA/RNA_pol_sf"/>
</dbReference>
<evidence type="ECO:0000259" key="3">
    <source>
        <dbReference type="Pfam" id="PF03372"/>
    </source>
</evidence>
<protein>
    <submittedName>
        <fullName evidence="4">Uncharacterized protein</fullName>
    </submittedName>
</protein>
<accession>A0A4U5R2N2</accession>
<dbReference type="InterPro" id="IPR036691">
    <property type="entry name" value="Endo/exonu/phosph_ase_sf"/>
</dbReference>
<organism evidence="4">
    <name type="scientific">Populus alba</name>
    <name type="common">White poplar</name>
    <dbReference type="NCBI Taxonomy" id="43335"/>
    <lineage>
        <taxon>Eukaryota</taxon>
        <taxon>Viridiplantae</taxon>
        <taxon>Streptophyta</taxon>
        <taxon>Embryophyta</taxon>
        <taxon>Tracheophyta</taxon>
        <taxon>Spermatophyta</taxon>
        <taxon>Magnoliopsida</taxon>
        <taxon>eudicotyledons</taxon>
        <taxon>Gunneridae</taxon>
        <taxon>Pentapetalae</taxon>
        <taxon>rosids</taxon>
        <taxon>fabids</taxon>
        <taxon>Malpighiales</taxon>
        <taxon>Salicaceae</taxon>
        <taxon>Saliceae</taxon>
        <taxon>Populus</taxon>
    </lineage>
</organism>
<evidence type="ECO:0000313" key="4">
    <source>
        <dbReference type="EMBL" id="TKS17481.1"/>
    </source>
</evidence>
<dbReference type="Pfam" id="PF00078">
    <property type="entry name" value="RVT_1"/>
    <property type="match status" value="1"/>
</dbReference>
<sequence length="795" mass="88953">MQKHRMDVCGLLETKLLPFRVVALHKLRLKHWKYFTNVDTTGTARIVVFYNPTTVKLNLLASSAQSLHFSVTSLISQVNFMLTFVYGFNTIVARRLLWGELRQYSSISPWMVLGDFNSVLSSADKHNGEAVSLYEITDFRACCSDLGLHDVNFTGCHFSWTNGSVWSKLDRVMINPTWSSLHHSTHVHFSPPGAFTDHSPAAVRLGPLEQGRRCFKFFDMWASHADFTSLVSSHWPSHVYGTPMYILCRRLKLLKVHLKELNRLHFSHISERVARLESDLEQHQYALHQDMDNQLLHAHDSLLRSKLSTLKFAEKQFFSQKTKCTFLQHSDRGSNNSLQQVGDEFVAYYQQLLGTSNATTPIDSAVISCGPCLPSSSFDFLLAPVTHEDIRKAVFSISNDKAPGPDGYSSFFYKQAWSVVGGDFCSAVQDFFHSGNLLKQVNHSIISLVPKAVNTSSPSDFRPISCCNVIYKVIAKILAGRLAHVLKEIVSPMQNAFLGGRFMSDNINLVQELLRQYGRKRSSPRCLLKVDFKKAFDSVQWGFVENLLCHLGFPTKFVGLVMQCVSTASFSVAVNGDIHGFFLGKRGVRQGDPLSPYIFICCMEYFSRMLKLATQQDGFPHPSSSPLWKAIISVRDFISQSCGDSDESISLMSRWSSAVGPFLSHAYNFFRPPANGAEIKTGSYDASLVLFFSALASVFGCAWGRLCSCLSPKLIAGHATVDWCSPYSLAGFHLTLMAGVTSAQCKLLLSPARFGSSYACMEKLMHAWFLREVGSWWGRGLAIWFFGAVLLLVSS</sequence>
<dbReference type="STRING" id="43335.A0A4U5R2N2"/>
<proteinExistence type="predicted"/>
<evidence type="ECO:0000259" key="2">
    <source>
        <dbReference type="Pfam" id="PF00078"/>
    </source>
</evidence>
<comment type="caution">
    <text evidence="4">The sequence shown here is derived from an EMBL/GenBank/DDBJ whole genome shotgun (WGS) entry which is preliminary data.</text>
</comment>
<dbReference type="GO" id="GO:0003824">
    <property type="term" value="F:catalytic activity"/>
    <property type="evidence" value="ECO:0007669"/>
    <property type="project" value="InterPro"/>
</dbReference>
<dbReference type="InterPro" id="IPR005135">
    <property type="entry name" value="Endo/exonuclease/phosphatase"/>
</dbReference>
<reference evidence="4" key="1">
    <citation type="submission" date="2018-10" db="EMBL/GenBank/DDBJ databases">
        <title>Population genomic analysis revealed the cold adaptation of white poplar.</title>
        <authorList>
            <person name="Liu Y.-J."/>
        </authorList>
    </citation>
    <scope>NUCLEOTIDE SEQUENCE [LARGE SCALE GENOMIC DNA]</scope>
    <source>
        <strain evidence="4">PAL-ZL1</strain>
    </source>
</reference>
<feature type="transmembrane region" description="Helical" evidence="1">
    <location>
        <begin position="776"/>
        <end position="793"/>
    </location>
</feature>
<dbReference type="EMBL" id="RCHU01000027">
    <property type="protein sequence ID" value="TKS17481.1"/>
    <property type="molecule type" value="Genomic_DNA"/>
</dbReference>
<keyword evidence="1" id="KW-0812">Transmembrane</keyword>
<keyword evidence="1" id="KW-1133">Transmembrane helix</keyword>
<dbReference type="CDD" id="cd01650">
    <property type="entry name" value="RT_nLTR_like"/>
    <property type="match status" value="1"/>
</dbReference>
<dbReference type="AlphaFoldDB" id="A0A4U5R2N2"/>
<dbReference type="SUPFAM" id="SSF56672">
    <property type="entry name" value="DNA/RNA polymerases"/>
    <property type="match status" value="1"/>
</dbReference>
<dbReference type="InterPro" id="IPR052343">
    <property type="entry name" value="Retrotransposon-Effector_Assoc"/>
</dbReference>
<evidence type="ECO:0000256" key="1">
    <source>
        <dbReference type="SAM" id="Phobius"/>
    </source>
</evidence>
<dbReference type="SUPFAM" id="SSF56219">
    <property type="entry name" value="DNase I-like"/>
    <property type="match status" value="1"/>
</dbReference>
<dbReference type="PANTHER" id="PTHR46890">
    <property type="entry name" value="NON-LTR RETROLELEMENT REVERSE TRANSCRIPTASE-LIKE PROTEIN-RELATED"/>
    <property type="match status" value="1"/>
</dbReference>
<gene>
    <name evidence="4" type="ORF">D5086_0000013050</name>
</gene>
<dbReference type="PANTHER" id="PTHR46890:SF48">
    <property type="entry name" value="RNA-DIRECTED DNA POLYMERASE"/>
    <property type="match status" value="1"/>
</dbReference>
<feature type="domain" description="Endonuclease/exonuclease/phosphatase" evidence="3">
    <location>
        <begin position="2"/>
        <end position="198"/>
    </location>
</feature>
<keyword evidence="1" id="KW-0472">Membrane</keyword>
<dbReference type="InterPro" id="IPR000477">
    <property type="entry name" value="RT_dom"/>
</dbReference>
<feature type="domain" description="Reverse transcriptase" evidence="2">
    <location>
        <begin position="453"/>
        <end position="612"/>
    </location>
</feature>